<dbReference type="EMBL" id="FOJX01000013">
    <property type="protein sequence ID" value="SFB12037.1"/>
    <property type="molecule type" value="Genomic_DNA"/>
</dbReference>
<dbReference type="GO" id="GO:0047444">
    <property type="term" value="F:N-acylneuraminate-9-phosphate synthase activity"/>
    <property type="evidence" value="ECO:0007669"/>
    <property type="project" value="TreeGrafter"/>
</dbReference>
<feature type="domain" description="PseI/NeuA/B-like" evidence="1">
    <location>
        <begin position="48"/>
        <end position="267"/>
    </location>
</feature>
<dbReference type="Proteomes" id="UP000183843">
    <property type="component" value="Unassembled WGS sequence"/>
</dbReference>
<dbReference type="InterPro" id="IPR013132">
    <property type="entry name" value="PseI/NeuA/B-like_N"/>
</dbReference>
<evidence type="ECO:0000259" key="2">
    <source>
        <dbReference type="Pfam" id="PF07883"/>
    </source>
</evidence>
<gene>
    <name evidence="3" type="ORF">SAMN05216587_11313</name>
</gene>
<dbReference type="CDD" id="cd11611">
    <property type="entry name" value="SAF"/>
    <property type="match status" value="1"/>
</dbReference>
<dbReference type="Gene3D" id="3.90.1210.10">
    <property type="entry name" value="Antifreeze-like/N-acetylneuraminic acid synthase C-terminal domain"/>
    <property type="match status" value="1"/>
</dbReference>
<evidence type="ECO:0000313" key="3">
    <source>
        <dbReference type="EMBL" id="SFB12037.1"/>
    </source>
</evidence>
<dbReference type="PANTHER" id="PTHR42966:SF1">
    <property type="entry name" value="SIALIC ACID SYNTHASE"/>
    <property type="match status" value="1"/>
</dbReference>
<dbReference type="GO" id="GO:0016051">
    <property type="term" value="P:carbohydrate biosynthetic process"/>
    <property type="evidence" value="ECO:0007669"/>
    <property type="project" value="InterPro"/>
</dbReference>
<dbReference type="Gene3D" id="3.20.20.70">
    <property type="entry name" value="Aldolase class I"/>
    <property type="match status" value="1"/>
</dbReference>
<dbReference type="InterPro" id="IPR051690">
    <property type="entry name" value="PseI-like"/>
</dbReference>
<dbReference type="RefSeq" id="WP_074817057.1">
    <property type="nucleotide sequence ID" value="NZ_FOJX01000013.1"/>
</dbReference>
<dbReference type="AlphaFoldDB" id="A0A1I0YGP4"/>
<evidence type="ECO:0000313" key="4">
    <source>
        <dbReference type="Proteomes" id="UP000183843"/>
    </source>
</evidence>
<accession>A0A1I0YGP4</accession>
<dbReference type="SUPFAM" id="SSF51569">
    <property type="entry name" value="Aldolase"/>
    <property type="match status" value="1"/>
</dbReference>
<dbReference type="InterPro" id="IPR013096">
    <property type="entry name" value="Cupin_2"/>
</dbReference>
<reference evidence="3 4" key="1">
    <citation type="submission" date="2016-10" db="EMBL/GenBank/DDBJ databases">
        <authorList>
            <person name="de Groot N.N."/>
        </authorList>
    </citation>
    <scope>NUCLEOTIDE SEQUENCE [LARGE SCALE GENOMIC DNA]</scope>
    <source>
        <strain evidence="3 4">L14</strain>
    </source>
</reference>
<dbReference type="Gene3D" id="2.60.120.10">
    <property type="entry name" value="Jelly Rolls"/>
    <property type="match status" value="1"/>
</dbReference>
<dbReference type="InterPro" id="IPR013785">
    <property type="entry name" value="Aldolase_TIM"/>
</dbReference>
<organism evidence="3 4">
    <name type="scientific">Selenomonas ruminantium</name>
    <dbReference type="NCBI Taxonomy" id="971"/>
    <lineage>
        <taxon>Bacteria</taxon>
        <taxon>Bacillati</taxon>
        <taxon>Bacillota</taxon>
        <taxon>Negativicutes</taxon>
        <taxon>Selenomonadales</taxon>
        <taxon>Selenomonadaceae</taxon>
        <taxon>Selenomonas</taxon>
    </lineage>
</organism>
<dbReference type="PANTHER" id="PTHR42966">
    <property type="entry name" value="N-ACETYLNEURAMINATE SYNTHASE"/>
    <property type="match status" value="1"/>
</dbReference>
<protein>
    <submittedName>
        <fullName evidence="3">N-acetylneuraminate synthase</fullName>
    </submittedName>
</protein>
<dbReference type="SUPFAM" id="SSF51182">
    <property type="entry name" value="RmlC-like cupins"/>
    <property type="match status" value="1"/>
</dbReference>
<dbReference type="InterPro" id="IPR011051">
    <property type="entry name" value="RmlC_Cupin_sf"/>
</dbReference>
<dbReference type="InterPro" id="IPR014710">
    <property type="entry name" value="RmlC-like_jellyroll"/>
</dbReference>
<evidence type="ECO:0000259" key="1">
    <source>
        <dbReference type="Pfam" id="PF03102"/>
    </source>
</evidence>
<proteinExistence type="predicted"/>
<dbReference type="Pfam" id="PF07883">
    <property type="entry name" value="Cupin_2"/>
    <property type="match status" value="1"/>
</dbReference>
<dbReference type="Pfam" id="PF03102">
    <property type="entry name" value="NeuB"/>
    <property type="match status" value="1"/>
</dbReference>
<sequence length="513" mass="58271">MMTNEKFVKPLFTFEMANNHQGSVAHGMAIISALEKIIEPYRQLFSFAVKFQYRDLDTFIRPDYVNRMDVKNVKRFRETRLTMEEFKKLKEAVSDAGMFTMCTPFDEVSAERVAEHGYDFIKVASCSIGDWPLLEAVAKTKLPVIASTAGSLLENIDNVVRFFKHRRISLALMHCVAEYPTVSSHLEMNQIDLLKKRYPDVTVGFSTHEEPENMEPILVAAAKGARIFERHVGLPTDTITLNKYSSTPEEISRWLAKAKTALEMCGVSDKRYESSDKEKTDLAALQRGVFAKCSIKTGDELTRDNVYYAFPCEVGQLLAGNMSKYAQITAKADIAADGVISMADVNMENKRDKVSGIVQDVMKILKKGNILVPADSSCEISHHYGLDKYREIGVTIIDCVNREYCKKILVVLPNQDHPFHSHRKKEETFTVLYGEMDVVCDGVHRQVHKGESMTVERGVKHKFSSKAGCVFEEISTTHYKNDSFYDEKEKKHFASPRKTKIFLTQDMVDELQD</sequence>
<feature type="domain" description="Cupin type-2" evidence="2">
    <location>
        <begin position="410"/>
        <end position="464"/>
    </location>
</feature>
<name>A0A1I0YGP4_SELRU</name>